<evidence type="ECO:0000313" key="2">
    <source>
        <dbReference type="EMBL" id="KKA20920.1"/>
    </source>
</evidence>
<dbReference type="PANTHER" id="PTHR38887">
    <property type="entry name" value="CHROMOSOME 21, WHOLE GENOME SHOTGUN SEQUENCE"/>
    <property type="match status" value="1"/>
</dbReference>
<dbReference type="OrthoDB" id="3433125at2759"/>
<dbReference type="EMBL" id="LASV01000218">
    <property type="protein sequence ID" value="KKA20920.1"/>
    <property type="molecule type" value="Genomic_DNA"/>
</dbReference>
<dbReference type="AlphaFoldDB" id="A0A0F4YS49"/>
<dbReference type="RefSeq" id="XP_013327532.1">
    <property type="nucleotide sequence ID" value="XM_013472078.1"/>
</dbReference>
<dbReference type="InterPro" id="IPR053221">
    <property type="entry name" value="Burnettramic_acid_biosynth"/>
</dbReference>
<gene>
    <name evidence="2" type="ORF">T310_5060</name>
</gene>
<dbReference type="Proteomes" id="UP000053958">
    <property type="component" value="Unassembled WGS sequence"/>
</dbReference>
<dbReference type="PANTHER" id="PTHR38887:SF1">
    <property type="entry name" value="RAS MODIFICATION PROTEIN ERF4"/>
    <property type="match status" value="1"/>
</dbReference>
<protein>
    <submittedName>
        <fullName evidence="2">Uncharacterized protein</fullName>
    </submittedName>
</protein>
<dbReference type="STRING" id="1408163.A0A0F4YS49"/>
<feature type="compositionally biased region" description="Basic and acidic residues" evidence="1">
    <location>
        <begin position="41"/>
        <end position="50"/>
    </location>
</feature>
<name>A0A0F4YS49_RASE3</name>
<evidence type="ECO:0000256" key="1">
    <source>
        <dbReference type="SAM" id="MobiDB-lite"/>
    </source>
</evidence>
<comment type="caution">
    <text evidence="2">The sequence shown here is derived from an EMBL/GenBank/DDBJ whole genome shotgun (WGS) entry which is preliminary data.</text>
</comment>
<feature type="region of interest" description="Disordered" evidence="1">
    <location>
        <begin position="27"/>
        <end position="56"/>
    </location>
</feature>
<reference evidence="2 3" key="1">
    <citation type="submission" date="2015-04" db="EMBL/GenBank/DDBJ databases">
        <authorList>
            <person name="Heijne W.H."/>
            <person name="Fedorova N.D."/>
            <person name="Nierman W.C."/>
            <person name="Vollebregt A.W."/>
            <person name="Zhao Z."/>
            <person name="Wu L."/>
            <person name="Kumar M."/>
            <person name="Stam H."/>
            <person name="van den Berg M.A."/>
            <person name="Pel H.J."/>
        </authorList>
    </citation>
    <scope>NUCLEOTIDE SEQUENCE [LARGE SCALE GENOMIC DNA]</scope>
    <source>
        <strain evidence="2 3">CBS 393.64</strain>
    </source>
</reference>
<feature type="compositionally biased region" description="Low complexity" evidence="1">
    <location>
        <begin position="264"/>
        <end position="276"/>
    </location>
</feature>
<organism evidence="2 3">
    <name type="scientific">Rasamsonia emersonii (strain ATCC 16479 / CBS 393.64 / IMI 116815)</name>
    <dbReference type="NCBI Taxonomy" id="1408163"/>
    <lineage>
        <taxon>Eukaryota</taxon>
        <taxon>Fungi</taxon>
        <taxon>Dikarya</taxon>
        <taxon>Ascomycota</taxon>
        <taxon>Pezizomycotina</taxon>
        <taxon>Eurotiomycetes</taxon>
        <taxon>Eurotiomycetidae</taxon>
        <taxon>Eurotiales</taxon>
        <taxon>Trichocomaceae</taxon>
        <taxon>Rasamsonia</taxon>
    </lineage>
</organism>
<sequence length="404" mass="43307">MGDVIQTAVKHVAGGIGFVSEGVAAYKNRKRSQDQSTTPADESHEKENTMRTRKRISRPKIARIRSSSLIPSPKDQSRGFMRAYSPVLADVGIDQSTFLDFLETLGRACRASPWIHTINLASIGTLFLPTATSIAVSIAIQLATMTAIEAHSRYNGTTNGTNLPFTEVAPLVFPAAELQEAPTDKNKGKWKSKMKATKEFVGDYMDQRAQTKLAMKNPNGPLPTGPTPTFASRFADPSHPASSGSLVSLVTSGHIDLPLPIIGSGSAPARSRGSKSVVQSALAERQSQSTQGGIPSLINEIYEFAKEFGFEIVAPASPGTRRSSSPSLSSLAALPNIGPDNLKKFIKKNVLYLMIVNMPTEAEMQNAQRVVAESTSPMTVGMTTKTDTEVYELGTSSEVHELGG</sequence>
<dbReference type="GeneID" id="25317407"/>
<proteinExistence type="predicted"/>
<keyword evidence="3" id="KW-1185">Reference proteome</keyword>
<accession>A0A0F4YS49</accession>
<feature type="region of interest" description="Disordered" evidence="1">
    <location>
        <begin position="264"/>
        <end position="290"/>
    </location>
</feature>
<evidence type="ECO:0000313" key="3">
    <source>
        <dbReference type="Proteomes" id="UP000053958"/>
    </source>
</evidence>